<proteinExistence type="predicted"/>
<sequence length="93" mass="10961">MTKVTYEQKKNYLEYIWTCACIFGEGDNSYNTFKDSIKVYYSDIENISNSEFTDLTNEIKALVFTFPQDQFMVNYEKINDNDYVTAQVDDLKS</sequence>
<reference evidence="1" key="1">
    <citation type="submission" date="2021-06" db="EMBL/GenBank/DDBJ databases">
        <authorList>
            <person name="Gannon L."/>
            <person name="Redgwell R T."/>
            <person name="Michniewski S."/>
            <person name="Harrison D C."/>
            <person name="Millard A."/>
        </authorList>
    </citation>
    <scope>NUCLEOTIDE SEQUENCE</scope>
</reference>
<evidence type="ECO:0000313" key="1">
    <source>
        <dbReference type="EMBL" id="CAG7579917.1"/>
    </source>
</evidence>
<accession>A0A8D9CB43</accession>
<dbReference type="EMBL" id="OU342829">
    <property type="protein sequence ID" value="CAG7579917.1"/>
    <property type="molecule type" value="Genomic_DNA"/>
</dbReference>
<protein>
    <submittedName>
        <fullName evidence="1">Uncharacterized protein</fullName>
    </submittedName>
</protein>
<gene>
    <name evidence="1" type="ORF">SLAVMIC_00159</name>
</gene>
<name>A0A8D9CB43_9VIRU</name>
<organism evidence="1">
    <name type="scientific">uncultured marine phage</name>
    <dbReference type="NCBI Taxonomy" id="707152"/>
    <lineage>
        <taxon>Viruses</taxon>
        <taxon>environmental samples</taxon>
    </lineage>
</organism>